<organism evidence="1 2">
    <name type="scientific">Luteimonas rhizosphaericola</name>
    <dbReference type="NCBI Taxonomy" id="3042024"/>
    <lineage>
        <taxon>Bacteria</taxon>
        <taxon>Pseudomonadati</taxon>
        <taxon>Pseudomonadota</taxon>
        <taxon>Gammaproteobacteria</taxon>
        <taxon>Lysobacterales</taxon>
        <taxon>Lysobacteraceae</taxon>
        <taxon>Luteimonas</taxon>
    </lineage>
</organism>
<keyword evidence="2" id="KW-1185">Reference proteome</keyword>
<evidence type="ECO:0000313" key="1">
    <source>
        <dbReference type="EMBL" id="MDH5829942.1"/>
    </source>
</evidence>
<dbReference type="InterPro" id="IPR021381">
    <property type="entry name" value="DUF3011"/>
</dbReference>
<protein>
    <submittedName>
        <fullName evidence="1">DUF3011 domain-containing protein</fullName>
    </submittedName>
</protein>
<dbReference type="RefSeq" id="WP_280600353.1">
    <property type="nucleotide sequence ID" value="NZ_JARXRN010000020.1"/>
</dbReference>
<accession>A0ABT6JGX9</accession>
<dbReference type="EMBL" id="JARXRN010000020">
    <property type="protein sequence ID" value="MDH5829942.1"/>
    <property type="molecule type" value="Genomic_DNA"/>
</dbReference>
<dbReference type="Proteomes" id="UP001156831">
    <property type="component" value="Unassembled WGS sequence"/>
</dbReference>
<name>A0ABT6JGX9_9GAMM</name>
<dbReference type="PROSITE" id="PS51257">
    <property type="entry name" value="PROKAR_LIPOPROTEIN"/>
    <property type="match status" value="1"/>
</dbReference>
<gene>
    <name evidence="1" type="ORF">QFW80_05340</name>
</gene>
<dbReference type="Pfam" id="PF11218">
    <property type="entry name" value="DUF3011"/>
    <property type="match status" value="2"/>
</dbReference>
<proteinExistence type="predicted"/>
<reference evidence="1 2" key="1">
    <citation type="submission" date="2023-04" db="EMBL/GenBank/DDBJ databases">
        <title>Luteimonas sp. M1R5S18.</title>
        <authorList>
            <person name="Sun J.-Q."/>
        </authorList>
    </citation>
    <scope>NUCLEOTIDE SEQUENCE [LARGE SCALE GENOMIC DNA]</scope>
    <source>
        <strain evidence="1 2">M1R5S18</strain>
    </source>
</reference>
<sequence length="194" mass="20543">MGMIRNAWGAGAMLLLAGCVGYPAGGYYGGGTGGYPGGGYGGGGYPGGGYGAGSVVRCESDDGRTRHCRVDTRGGVSLTRQFSRTQCVQGRNWGWDNSGVWVSEGCRAEFVTGRGGGYGPGPGHGGPGYGGGGEQVLRCESKNDRHQRCPVQVQRDVQLVRQLSERRCVRGQNWGWDRSGVWVDGGCRAEFRVR</sequence>
<evidence type="ECO:0000313" key="2">
    <source>
        <dbReference type="Proteomes" id="UP001156831"/>
    </source>
</evidence>
<comment type="caution">
    <text evidence="1">The sequence shown here is derived from an EMBL/GenBank/DDBJ whole genome shotgun (WGS) entry which is preliminary data.</text>
</comment>